<keyword evidence="8" id="KW-1185">Reference proteome</keyword>
<dbReference type="GO" id="GO:0008270">
    <property type="term" value="F:zinc ion binding"/>
    <property type="evidence" value="ECO:0007669"/>
    <property type="project" value="UniProtKB-KW"/>
</dbReference>
<keyword evidence="1" id="KW-0479">Metal-binding</keyword>
<keyword evidence="2" id="KW-0677">Repeat</keyword>
<dbReference type="FunFam" id="3.30.160.60:FF:002203">
    <property type="entry name" value="Zinc finger protein 142-like Protein"/>
    <property type="match status" value="2"/>
</dbReference>
<evidence type="ECO:0000256" key="3">
    <source>
        <dbReference type="ARBA" id="ARBA00022771"/>
    </source>
</evidence>
<dbReference type="Pfam" id="PF13909">
    <property type="entry name" value="zf-H2C2_5"/>
    <property type="match status" value="1"/>
</dbReference>
<accession>A0AAV8VH68</accession>
<dbReference type="InterPro" id="IPR050688">
    <property type="entry name" value="Zinc_finger/UBP_domain"/>
</dbReference>
<evidence type="ECO:0000256" key="1">
    <source>
        <dbReference type="ARBA" id="ARBA00022723"/>
    </source>
</evidence>
<gene>
    <name evidence="7" type="ORF">NQ315_007398</name>
</gene>
<evidence type="ECO:0000259" key="6">
    <source>
        <dbReference type="PROSITE" id="PS50157"/>
    </source>
</evidence>
<dbReference type="InterPro" id="IPR013087">
    <property type="entry name" value="Znf_C2H2_type"/>
</dbReference>
<comment type="caution">
    <text evidence="7">The sequence shown here is derived from an EMBL/GenBank/DDBJ whole genome shotgun (WGS) entry which is preliminary data.</text>
</comment>
<evidence type="ECO:0000256" key="5">
    <source>
        <dbReference type="PROSITE-ProRule" id="PRU00042"/>
    </source>
</evidence>
<keyword evidence="4" id="KW-0862">Zinc</keyword>
<evidence type="ECO:0000256" key="2">
    <source>
        <dbReference type="ARBA" id="ARBA00022737"/>
    </source>
</evidence>
<dbReference type="Proteomes" id="UP001159042">
    <property type="component" value="Unassembled WGS sequence"/>
</dbReference>
<feature type="domain" description="C2H2-type" evidence="6">
    <location>
        <begin position="351"/>
        <end position="378"/>
    </location>
</feature>
<organism evidence="7 8">
    <name type="scientific">Exocentrus adspersus</name>
    <dbReference type="NCBI Taxonomy" id="1586481"/>
    <lineage>
        <taxon>Eukaryota</taxon>
        <taxon>Metazoa</taxon>
        <taxon>Ecdysozoa</taxon>
        <taxon>Arthropoda</taxon>
        <taxon>Hexapoda</taxon>
        <taxon>Insecta</taxon>
        <taxon>Pterygota</taxon>
        <taxon>Neoptera</taxon>
        <taxon>Endopterygota</taxon>
        <taxon>Coleoptera</taxon>
        <taxon>Polyphaga</taxon>
        <taxon>Cucujiformia</taxon>
        <taxon>Chrysomeloidea</taxon>
        <taxon>Cerambycidae</taxon>
        <taxon>Lamiinae</taxon>
        <taxon>Acanthocinini</taxon>
        <taxon>Exocentrus</taxon>
    </lineage>
</organism>
<dbReference type="AlphaFoldDB" id="A0AAV8VH68"/>
<evidence type="ECO:0000313" key="8">
    <source>
        <dbReference type="Proteomes" id="UP001159042"/>
    </source>
</evidence>
<dbReference type="InterPro" id="IPR036236">
    <property type="entry name" value="Znf_C2H2_sf"/>
</dbReference>
<dbReference type="PANTHER" id="PTHR24403">
    <property type="entry name" value="ZINC FINGER PROTEIN"/>
    <property type="match status" value="1"/>
</dbReference>
<name>A0AAV8VH68_9CUCU</name>
<dbReference type="GO" id="GO:0045944">
    <property type="term" value="P:positive regulation of transcription by RNA polymerase II"/>
    <property type="evidence" value="ECO:0007669"/>
    <property type="project" value="TreeGrafter"/>
</dbReference>
<dbReference type="PROSITE" id="PS50157">
    <property type="entry name" value="ZINC_FINGER_C2H2_2"/>
    <property type="match status" value="2"/>
</dbReference>
<evidence type="ECO:0000313" key="7">
    <source>
        <dbReference type="EMBL" id="KAJ8913681.1"/>
    </source>
</evidence>
<reference evidence="7 8" key="1">
    <citation type="journal article" date="2023" name="Insect Mol. Biol.">
        <title>Genome sequencing provides insights into the evolution of gene families encoding plant cell wall-degrading enzymes in longhorned beetles.</title>
        <authorList>
            <person name="Shin N.R."/>
            <person name="Okamura Y."/>
            <person name="Kirsch R."/>
            <person name="Pauchet Y."/>
        </authorList>
    </citation>
    <scope>NUCLEOTIDE SEQUENCE [LARGE SCALE GENOMIC DNA]</scope>
    <source>
        <strain evidence="7">EAD_L_NR</strain>
    </source>
</reference>
<proteinExistence type="predicted"/>
<feature type="domain" description="C2H2-type" evidence="6">
    <location>
        <begin position="320"/>
        <end position="347"/>
    </location>
</feature>
<protein>
    <recommendedName>
        <fullName evidence="6">C2H2-type domain-containing protein</fullName>
    </recommendedName>
</protein>
<dbReference type="Gene3D" id="3.30.160.60">
    <property type="entry name" value="Classic Zinc Finger"/>
    <property type="match status" value="4"/>
</dbReference>
<evidence type="ECO:0000256" key="4">
    <source>
        <dbReference type="ARBA" id="ARBA00022833"/>
    </source>
</evidence>
<sequence>MMDRNEFVNDTIETRKFKSNSNSEDIEEEKIFNEPLKVEKTETFPEFIKMEGAELTYSNYSDTKMEKLDSLEEGNNLHYSAVKVEKFETIDMDVCIKTEVDDSETANSCQFEDEQELLRRTDALHESSIDSQPSTLSSVKTLAEGYKVKLPENQELVQWFNCDRCDFKSTLKVCLKRHMPVHRSPLDIEWYECDLCDYKSILKVNLKRHTMSVHKTSLSIEWLKCHLCDYKSKDWKQKESLRKHVQLVHKNPSQMVWFKCDSCDYKTNWRGNLRRHVLSHKIPSDIEWFNCDSCDFKAKQKISLQCHIVVHKDPSQVKWYKCDLCEYKTQWRGNLRNHSVIHKGDSETEWFYCDLCDYKSRRKGNLRGHMAIHNSRKVRLYACGACHFKSKHKKYLECHQRLCTTTCV</sequence>
<keyword evidence="3 5" id="KW-0863">Zinc-finger</keyword>
<dbReference type="GO" id="GO:0005634">
    <property type="term" value="C:nucleus"/>
    <property type="evidence" value="ECO:0007669"/>
    <property type="project" value="TreeGrafter"/>
</dbReference>
<dbReference type="PANTHER" id="PTHR24403:SF67">
    <property type="entry name" value="FI01116P-RELATED"/>
    <property type="match status" value="1"/>
</dbReference>
<dbReference type="SUPFAM" id="SSF57667">
    <property type="entry name" value="beta-beta-alpha zinc fingers"/>
    <property type="match status" value="2"/>
</dbReference>
<dbReference type="EMBL" id="JANEYG010000089">
    <property type="protein sequence ID" value="KAJ8913681.1"/>
    <property type="molecule type" value="Genomic_DNA"/>
</dbReference>
<dbReference type="SMART" id="SM00355">
    <property type="entry name" value="ZnF_C2H2"/>
    <property type="match status" value="7"/>
</dbReference>